<dbReference type="InterPro" id="IPR018062">
    <property type="entry name" value="HTH_AraC-typ_CS"/>
</dbReference>
<dbReference type="SUPFAM" id="SSF51182">
    <property type="entry name" value="RmlC-like cupins"/>
    <property type="match status" value="1"/>
</dbReference>
<dbReference type="Pfam" id="PF12852">
    <property type="entry name" value="Cupin_6"/>
    <property type="match status" value="1"/>
</dbReference>
<dbReference type="Pfam" id="PF12833">
    <property type="entry name" value="HTH_18"/>
    <property type="match status" value="1"/>
</dbReference>
<proteinExistence type="predicted"/>
<dbReference type="Proteomes" id="UP001597237">
    <property type="component" value="Unassembled WGS sequence"/>
</dbReference>
<evidence type="ECO:0000256" key="2">
    <source>
        <dbReference type="ARBA" id="ARBA00023125"/>
    </source>
</evidence>
<gene>
    <name evidence="5" type="ORF">ACFSC0_00880</name>
</gene>
<dbReference type="InterPro" id="IPR020449">
    <property type="entry name" value="Tscrpt_reg_AraC-type_HTH"/>
</dbReference>
<organism evidence="5 6">
    <name type="scientific">Phenylobacterium terrae</name>
    <dbReference type="NCBI Taxonomy" id="2665495"/>
    <lineage>
        <taxon>Bacteria</taxon>
        <taxon>Pseudomonadati</taxon>
        <taxon>Pseudomonadota</taxon>
        <taxon>Alphaproteobacteria</taxon>
        <taxon>Caulobacterales</taxon>
        <taxon>Caulobacteraceae</taxon>
        <taxon>Phenylobacterium</taxon>
    </lineage>
</organism>
<dbReference type="PROSITE" id="PS01124">
    <property type="entry name" value="HTH_ARAC_FAMILY_2"/>
    <property type="match status" value="1"/>
</dbReference>
<dbReference type="Gene3D" id="1.10.10.60">
    <property type="entry name" value="Homeodomain-like"/>
    <property type="match status" value="2"/>
</dbReference>
<protein>
    <submittedName>
        <fullName evidence="5">AraC family transcriptional regulator</fullName>
    </submittedName>
</protein>
<evidence type="ECO:0000313" key="6">
    <source>
        <dbReference type="Proteomes" id="UP001597237"/>
    </source>
</evidence>
<name>A0ABW4MVM9_9CAUL</name>
<dbReference type="PANTHER" id="PTHR46796">
    <property type="entry name" value="HTH-TYPE TRANSCRIPTIONAL ACTIVATOR RHAS-RELATED"/>
    <property type="match status" value="1"/>
</dbReference>
<dbReference type="PRINTS" id="PR00032">
    <property type="entry name" value="HTHARAC"/>
</dbReference>
<keyword evidence="3" id="KW-0804">Transcription</keyword>
<dbReference type="InterPro" id="IPR032783">
    <property type="entry name" value="AraC_lig"/>
</dbReference>
<evidence type="ECO:0000256" key="3">
    <source>
        <dbReference type="ARBA" id="ARBA00023163"/>
    </source>
</evidence>
<dbReference type="RefSeq" id="WP_377281232.1">
    <property type="nucleotide sequence ID" value="NZ_JBHRSI010000003.1"/>
</dbReference>
<dbReference type="PANTHER" id="PTHR46796:SF7">
    <property type="entry name" value="ARAC FAMILY TRANSCRIPTIONAL REGULATOR"/>
    <property type="match status" value="1"/>
</dbReference>
<sequence>MTVTPSVVAEAPDADLLSDVLKAVRLTGSVFLNGRFTAPFGVISPAQWDGTDTLAHLKHASVFHLIARGECVFENAAGERFELRAGDVVLLPFTAEHRFWCGDPEGFAPANQLVRPGPVPGVGLVSHGGGGEETRFVCGYLESAELLPAPFFRALPEVLIERTGEDPGSAIATISAAIIREVDGEPRPGLELMLGRMMELLFLEVLRRHAARLPPSASGVLAASRDPLVSRALTLIHREAARRWTVEDLAAQVASSRTVLNERFRQVMGMAPIEYLTSWRMQIASDRLRSSRAPLARIAEEVGYESEASFSRAFRRIMGMSPGAWRDGVAGEARAVA</sequence>
<evidence type="ECO:0000313" key="5">
    <source>
        <dbReference type="EMBL" id="MFD1781935.1"/>
    </source>
</evidence>
<dbReference type="SUPFAM" id="SSF46689">
    <property type="entry name" value="Homeodomain-like"/>
    <property type="match status" value="2"/>
</dbReference>
<dbReference type="SMART" id="SM00342">
    <property type="entry name" value="HTH_ARAC"/>
    <property type="match status" value="1"/>
</dbReference>
<dbReference type="InterPro" id="IPR011051">
    <property type="entry name" value="RmlC_Cupin_sf"/>
</dbReference>
<keyword evidence="1" id="KW-0805">Transcription regulation</keyword>
<dbReference type="InterPro" id="IPR050204">
    <property type="entry name" value="AraC_XylS_family_regulators"/>
</dbReference>
<comment type="caution">
    <text evidence="5">The sequence shown here is derived from an EMBL/GenBank/DDBJ whole genome shotgun (WGS) entry which is preliminary data.</text>
</comment>
<dbReference type="PROSITE" id="PS00041">
    <property type="entry name" value="HTH_ARAC_FAMILY_1"/>
    <property type="match status" value="1"/>
</dbReference>
<evidence type="ECO:0000256" key="1">
    <source>
        <dbReference type="ARBA" id="ARBA00023015"/>
    </source>
</evidence>
<keyword evidence="2" id="KW-0238">DNA-binding</keyword>
<reference evidence="6" key="1">
    <citation type="journal article" date="2019" name="Int. J. Syst. Evol. Microbiol.">
        <title>The Global Catalogue of Microorganisms (GCM) 10K type strain sequencing project: providing services to taxonomists for standard genome sequencing and annotation.</title>
        <authorList>
            <consortium name="The Broad Institute Genomics Platform"/>
            <consortium name="The Broad Institute Genome Sequencing Center for Infectious Disease"/>
            <person name="Wu L."/>
            <person name="Ma J."/>
        </authorList>
    </citation>
    <scope>NUCLEOTIDE SEQUENCE [LARGE SCALE GENOMIC DNA]</scope>
    <source>
        <strain evidence="6">DFY28</strain>
    </source>
</reference>
<feature type="domain" description="HTH araC/xylS-type" evidence="4">
    <location>
        <begin position="230"/>
        <end position="328"/>
    </location>
</feature>
<keyword evidence="6" id="KW-1185">Reference proteome</keyword>
<evidence type="ECO:0000259" key="4">
    <source>
        <dbReference type="PROSITE" id="PS01124"/>
    </source>
</evidence>
<dbReference type="InterPro" id="IPR018060">
    <property type="entry name" value="HTH_AraC"/>
</dbReference>
<dbReference type="InterPro" id="IPR009057">
    <property type="entry name" value="Homeodomain-like_sf"/>
</dbReference>
<dbReference type="EMBL" id="JBHUEY010000001">
    <property type="protein sequence ID" value="MFD1781935.1"/>
    <property type="molecule type" value="Genomic_DNA"/>
</dbReference>
<accession>A0ABW4MVM9</accession>